<keyword evidence="6 17" id="KW-0436">Ligase</keyword>
<keyword evidence="8 16" id="KW-0547">Nucleotide-binding</keyword>
<evidence type="ECO:0000256" key="13">
    <source>
        <dbReference type="ARBA" id="ARBA00023160"/>
    </source>
</evidence>
<dbReference type="InterPro" id="IPR051602">
    <property type="entry name" value="ACC_Biotin_Carboxylase"/>
</dbReference>
<comment type="subunit">
    <text evidence="3 17">Acetyl-CoA carboxylase is a heterohexamer of biotin carboxyl carrier protein, biotin carboxylase and the two subunits of carboxyl transferase in a 2:2 complex.</text>
</comment>
<gene>
    <name evidence="20" type="primary">accC</name>
    <name evidence="20" type="ORF">Mal52_35830</name>
</gene>
<evidence type="ECO:0000256" key="11">
    <source>
        <dbReference type="ARBA" id="ARBA00022842"/>
    </source>
</evidence>
<evidence type="ECO:0000256" key="14">
    <source>
        <dbReference type="ARBA" id="ARBA00023267"/>
    </source>
</evidence>
<evidence type="ECO:0000256" key="10">
    <source>
        <dbReference type="ARBA" id="ARBA00022840"/>
    </source>
</evidence>
<dbReference type="KEGG" id="sdyn:Mal52_35830"/>
<dbReference type="InterPro" id="IPR011054">
    <property type="entry name" value="Rudment_hybrid_motif"/>
</dbReference>
<evidence type="ECO:0000259" key="18">
    <source>
        <dbReference type="PROSITE" id="PS50975"/>
    </source>
</evidence>
<evidence type="ECO:0000256" key="12">
    <source>
        <dbReference type="ARBA" id="ARBA00023098"/>
    </source>
</evidence>
<sequence length="453" mass="49326">MGATHKGAMFQRILVANRGEIALRVLRACRDLEIESVAVFSEADRGAHYLKLADEAYCIGPAAATDSYLMINRIISVAELGNVQAIHPGYGFLAENAHFAEVCRSCNIEFIGPPHEAMAQLGDKVTARGIAEQAKVSVVPGSDGLVTSESEALEVANRIGYPVLIKATAGGGGKGMRVAMNDITLKSGLKAASAEAESAFSDGGVYLEKYIEHPRHVEVQILADTHGNVVHLWERDCSLQRRHQKVVEESPASSLPTAVRQDICKAAVRLVKAAGYQNAGTVEFIVDKDNQFYFIEVNARIQVEHPVTEMVTGIDLIQQQIRIASGEALPWKQKGIPCEGAAIEVRVNAEDPDHGFRGSPGKITKLRVPGGIGVRWDSHVHEGYTVGPYYDSLIGKLIVHRPTRDEAIATMKRALAEFEVEGIATTIPLARKIFDHNAFAESKVDTTFIERTW</sequence>
<dbReference type="InterPro" id="IPR005479">
    <property type="entry name" value="CPAse_ATP-bd"/>
</dbReference>
<dbReference type="AlphaFoldDB" id="A0A517ZRP4"/>
<proteinExistence type="predicted"/>
<comment type="catalytic activity">
    <reaction evidence="15 17">
        <text>N(6)-biotinyl-L-lysyl-[protein] + hydrogencarbonate + ATP = N(6)-carboxybiotinyl-L-lysyl-[protein] + ADP + phosphate + H(+)</text>
        <dbReference type="Rhea" id="RHEA:13501"/>
        <dbReference type="Rhea" id="RHEA-COMP:10505"/>
        <dbReference type="Rhea" id="RHEA-COMP:10506"/>
        <dbReference type="ChEBI" id="CHEBI:15378"/>
        <dbReference type="ChEBI" id="CHEBI:17544"/>
        <dbReference type="ChEBI" id="CHEBI:30616"/>
        <dbReference type="ChEBI" id="CHEBI:43474"/>
        <dbReference type="ChEBI" id="CHEBI:83144"/>
        <dbReference type="ChEBI" id="CHEBI:83145"/>
        <dbReference type="ChEBI" id="CHEBI:456216"/>
        <dbReference type="EC" id="6.3.4.14"/>
    </reaction>
</comment>
<dbReference type="InterPro" id="IPR011761">
    <property type="entry name" value="ATP-grasp"/>
</dbReference>
<evidence type="ECO:0000256" key="7">
    <source>
        <dbReference type="ARBA" id="ARBA00022723"/>
    </source>
</evidence>
<accession>A0A517ZRP4</accession>
<evidence type="ECO:0000256" key="15">
    <source>
        <dbReference type="ARBA" id="ARBA00048600"/>
    </source>
</evidence>
<dbReference type="Gene3D" id="3.30.1490.20">
    <property type="entry name" value="ATP-grasp fold, A domain"/>
    <property type="match status" value="1"/>
</dbReference>
<dbReference type="FunFam" id="3.40.50.20:FF:000010">
    <property type="entry name" value="Propionyl-CoA carboxylase subunit alpha"/>
    <property type="match status" value="1"/>
</dbReference>
<dbReference type="GO" id="GO:0004075">
    <property type="term" value="F:biotin carboxylase activity"/>
    <property type="evidence" value="ECO:0007669"/>
    <property type="project" value="UniProtKB-EC"/>
</dbReference>
<reference evidence="20 21" key="1">
    <citation type="submission" date="2019-02" db="EMBL/GenBank/DDBJ databases">
        <title>Deep-cultivation of Planctomycetes and their phenomic and genomic characterization uncovers novel biology.</title>
        <authorList>
            <person name="Wiegand S."/>
            <person name="Jogler M."/>
            <person name="Boedeker C."/>
            <person name="Pinto D."/>
            <person name="Vollmers J."/>
            <person name="Rivas-Marin E."/>
            <person name="Kohn T."/>
            <person name="Peeters S.H."/>
            <person name="Heuer A."/>
            <person name="Rast P."/>
            <person name="Oberbeckmann S."/>
            <person name="Bunk B."/>
            <person name="Jeske O."/>
            <person name="Meyerdierks A."/>
            <person name="Storesund J.E."/>
            <person name="Kallscheuer N."/>
            <person name="Luecker S."/>
            <person name="Lage O.M."/>
            <person name="Pohl T."/>
            <person name="Merkel B.J."/>
            <person name="Hornburger P."/>
            <person name="Mueller R.-W."/>
            <person name="Bruemmer F."/>
            <person name="Labrenz M."/>
            <person name="Spormann A.M."/>
            <person name="Op den Camp H."/>
            <person name="Overmann J."/>
            <person name="Amann R."/>
            <person name="Jetten M.S.M."/>
            <person name="Mascher T."/>
            <person name="Medema M.H."/>
            <person name="Devos D.P."/>
            <person name="Kaster A.-K."/>
            <person name="Ovreas L."/>
            <person name="Rohde M."/>
            <person name="Galperin M.Y."/>
            <person name="Jogler C."/>
        </authorList>
    </citation>
    <scope>NUCLEOTIDE SEQUENCE [LARGE SCALE GENOMIC DNA]</scope>
    <source>
        <strain evidence="20 21">Mal52</strain>
    </source>
</reference>
<dbReference type="Gene3D" id="3.40.50.20">
    <property type="match status" value="1"/>
</dbReference>
<keyword evidence="5 17" id="KW-0444">Lipid biosynthesis</keyword>
<keyword evidence="10 16" id="KW-0067">ATP-binding</keyword>
<evidence type="ECO:0000256" key="5">
    <source>
        <dbReference type="ARBA" id="ARBA00022516"/>
    </source>
</evidence>
<keyword evidence="21" id="KW-1185">Reference proteome</keyword>
<keyword evidence="13 17" id="KW-0275">Fatty acid biosynthesis</keyword>
<dbReference type="EMBL" id="CP036276">
    <property type="protein sequence ID" value="QDU45095.1"/>
    <property type="molecule type" value="Genomic_DNA"/>
</dbReference>
<comment type="function">
    <text evidence="1 17">This protein is a component of the acetyl coenzyme A carboxylase complex; first, biotin carboxylase catalyzes the carboxylation of the carrier protein and then the transcarboxylase transfers the carboxyl group to form malonyl-CoA.</text>
</comment>
<dbReference type="SUPFAM" id="SSF52440">
    <property type="entry name" value="PreATP-grasp domain"/>
    <property type="match status" value="1"/>
</dbReference>
<keyword evidence="9 17" id="KW-0276">Fatty acid metabolism</keyword>
<organism evidence="20 21">
    <name type="scientific">Symmachiella dynata</name>
    <dbReference type="NCBI Taxonomy" id="2527995"/>
    <lineage>
        <taxon>Bacteria</taxon>
        <taxon>Pseudomonadati</taxon>
        <taxon>Planctomycetota</taxon>
        <taxon>Planctomycetia</taxon>
        <taxon>Planctomycetales</taxon>
        <taxon>Planctomycetaceae</taxon>
        <taxon>Symmachiella</taxon>
    </lineage>
</organism>
<dbReference type="SMART" id="SM00878">
    <property type="entry name" value="Biotin_carb_C"/>
    <property type="match status" value="1"/>
</dbReference>
<dbReference type="InterPro" id="IPR013815">
    <property type="entry name" value="ATP_grasp_subdomain_1"/>
</dbReference>
<evidence type="ECO:0000256" key="9">
    <source>
        <dbReference type="ARBA" id="ARBA00022832"/>
    </source>
</evidence>
<evidence type="ECO:0000256" key="16">
    <source>
        <dbReference type="PROSITE-ProRule" id="PRU00409"/>
    </source>
</evidence>
<protein>
    <recommendedName>
        <fullName evidence="4 17">Biotin carboxylase</fullName>
        <ecNumber evidence="4 17">6.3.4.14</ecNumber>
    </recommendedName>
    <alternativeName>
        <fullName evidence="17">Acetyl-coenzyme A carboxylase biotin carboxylase subunit A</fullName>
    </alternativeName>
</protein>
<dbReference type="Proteomes" id="UP000319383">
    <property type="component" value="Chromosome"/>
</dbReference>
<evidence type="ECO:0000256" key="3">
    <source>
        <dbReference type="ARBA" id="ARBA00011750"/>
    </source>
</evidence>
<evidence type="ECO:0000259" key="19">
    <source>
        <dbReference type="PROSITE" id="PS50979"/>
    </source>
</evidence>
<dbReference type="PANTHER" id="PTHR48095">
    <property type="entry name" value="PYRUVATE CARBOXYLASE SUBUNIT A"/>
    <property type="match status" value="1"/>
</dbReference>
<evidence type="ECO:0000256" key="17">
    <source>
        <dbReference type="RuleBase" id="RU365063"/>
    </source>
</evidence>
<feature type="domain" description="ATP-grasp" evidence="18">
    <location>
        <begin position="128"/>
        <end position="325"/>
    </location>
</feature>
<dbReference type="GO" id="GO:0005524">
    <property type="term" value="F:ATP binding"/>
    <property type="evidence" value="ECO:0007669"/>
    <property type="project" value="UniProtKB-UniRule"/>
</dbReference>
<dbReference type="NCBIfam" id="TIGR00514">
    <property type="entry name" value="accC"/>
    <property type="match status" value="1"/>
</dbReference>
<dbReference type="UniPathway" id="UPA00655">
    <property type="reaction ID" value="UER00711"/>
</dbReference>
<dbReference type="InterPro" id="IPR005481">
    <property type="entry name" value="BC-like_N"/>
</dbReference>
<dbReference type="NCBIfam" id="NF006367">
    <property type="entry name" value="PRK08591.1"/>
    <property type="match status" value="1"/>
</dbReference>
<evidence type="ECO:0000256" key="8">
    <source>
        <dbReference type="ARBA" id="ARBA00022741"/>
    </source>
</evidence>
<evidence type="ECO:0000256" key="1">
    <source>
        <dbReference type="ARBA" id="ARBA00003761"/>
    </source>
</evidence>
<dbReference type="EC" id="6.3.4.14" evidence="4 17"/>
<keyword evidence="12 17" id="KW-0443">Lipid metabolism</keyword>
<dbReference type="PROSITE" id="PS50979">
    <property type="entry name" value="BC"/>
    <property type="match status" value="1"/>
</dbReference>
<dbReference type="GO" id="GO:0046872">
    <property type="term" value="F:metal ion binding"/>
    <property type="evidence" value="ECO:0007669"/>
    <property type="project" value="UniProtKB-KW"/>
</dbReference>
<keyword evidence="7" id="KW-0479">Metal-binding</keyword>
<dbReference type="PANTHER" id="PTHR48095:SF2">
    <property type="entry name" value="BIOTIN CARBOXYLASE, CHLOROPLASTIC"/>
    <property type="match status" value="1"/>
</dbReference>
<dbReference type="InterPro" id="IPR016185">
    <property type="entry name" value="PreATP-grasp_dom_sf"/>
</dbReference>
<evidence type="ECO:0000256" key="2">
    <source>
        <dbReference type="ARBA" id="ARBA00004956"/>
    </source>
</evidence>
<dbReference type="SUPFAM" id="SSF56059">
    <property type="entry name" value="Glutathione synthetase ATP-binding domain-like"/>
    <property type="match status" value="1"/>
</dbReference>
<dbReference type="PROSITE" id="PS00866">
    <property type="entry name" value="CPSASE_1"/>
    <property type="match status" value="1"/>
</dbReference>
<dbReference type="FunFam" id="3.30.1490.20:FF:000018">
    <property type="entry name" value="Biotin carboxylase"/>
    <property type="match status" value="1"/>
</dbReference>
<dbReference type="InterPro" id="IPR005482">
    <property type="entry name" value="Biotin_COase_C"/>
</dbReference>
<keyword evidence="11" id="KW-0460">Magnesium</keyword>
<dbReference type="GO" id="GO:2001295">
    <property type="term" value="P:malonyl-CoA biosynthetic process"/>
    <property type="evidence" value="ECO:0007669"/>
    <property type="project" value="UniProtKB-UniPathway"/>
</dbReference>
<name>A0A517ZRP4_9PLAN</name>
<dbReference type="PROSITE" id="PS50975">
    <property type="entry name" value="ATP_GRASP"/>
    <property type="match status" value="1"/>
</dbReference>
<dbReference type="Pfam" id="PF02786">
    <property type="entry name" value="CPSase_L_D2"/>
    <property type="match status" value="1"/>
</dbReference>
<dbReference type="InterPro" id="IPR011764">
    <property type="entry name" value="Biotin_carboxylation_dom"/>
</dbReference>
<dbReference type="Pfam" id="PF00289">
    <property type="entry name" value="Biotin_carb_N"/>
    <property type="match status" value="1"/>
</dbReference>
<evidence type="ECO:0000313" key="21">
    <source>
        <dbReference type="Proteomes" id="UP000319383"/>
    </source>
</evidence>
<dbReference type="Gene3D" id="3.30.470.20">
    <property type="entry name" value="ATP-grasp fold, B domain"/>
    <property type="match status" value="1"/>
</dbReference>
<comment type="pathway">
    <text evidence="2 17">Lipid metabolism; malonyl-CoA biosynthesis; malonyl-CoA from acetyl-CoA: step 1/1.</text>
</comment>
<dbReference type="Pfam" id="PF02785">
    <property type="entry name" value="Biotin_carb_C"/>
    <property type="match status" value="1"/>
</dbReference>
<keyword evidence="14 17" id="KW-0092">Biotin</keyword>
<evidence type="ECO:0000256" key="6">
    <source>
        <dbReference type="ARBA" id="ARBA00022598"/>
    </source>
</evidence>
<evidence type="ECO:0000256" key="4">
    <source>
        <dbReference type="ARBA" id="ARBA00013263"/>
    </source>
</evidence>
<dbReference type="SUPFAM" id="SSF51246">
    <property type="entry name" value="Rudiment single hybrid motif"/>
    <property type="match status" value="1"/>
</dbReference>
<dbReference type="PROSITE" id="PS00867">
    <property type="entry name" value="CPSASE_2"/>
    <property type="match status" value="1"/>
</dbReference>
<dbReference type="InterPro" id="IPR004549">
    <property type="entry name" value="Acetyl_CoA_COase_biotin_COase"/>
</dbReference>
<evidence type="ECO:0000313" key="20">
    <source>
        <dbReference type="EMBL" id="QDU45095.1"/>
    </source>
</evidence>
<dbReference type="GO" id="GO:0006633">
    <property type="term" value="P:fatty acid biosynthetic process"/>
    <property type="evidence" value="ECO:0007669"/>
    <property type="project" value="UniProtKB-KW"/>
</dbReference>
<feature type="domain" description="Biotin carboxylation" evidence="19">
    <location>
        <begin position="9"/>
        <end position="453"/>
    </location>
</feature>